<dbReference type="EMBL" id="CP022601">
    <property type="protein sequence ID" value="AXJ12886.1"/>
    <property type="molecule type" value="Genomic_DNA"/>
</dbReference>
<dbReference type="InterPro" id="IPR029071">
    <property type="entry name" value="Ubiquitin-like_domsf"/>
</dbReference>
<gene>
    <name evidence="1" type="ORF">Sp14A_09650</name>
</gene>
<name>A0A345VJI4_9STRE</name>
<evidence type="ECO:0000313" key="1">
    <source>
        <dbReference type="EMBL" id="AXJ12886.1"/>
    </source>
</evidence>
<dbReference type="SUPFAM" id="SSF54236">
    <property type="entry name" value="Ubiquitin-like"/>
    <property type="match status" value="1"/>
</dbReference>
<dbReference type="RefSeq" id="WP_115130105.1">
    <property type="nucleotide sequence ID" value="NZ_CP022601.1"/>
</dbReference>
<evidence type="ECO:0008006" key="3">
    <source>
        <dbReference type="Google" id="ProtNLM"/>
    </source>
</evidence>
<reference evidence="1 2" key="1">
    <citation type="submission" date="2017-07" db="EMBL/GenBank/DDBJ databases">
        <title>Streptococcus pluranimalium as cause of bovine abortion.</title>
        <authorList>
            <person name="Rodriguez Campos S."/>
            <person name="Gobeli Brawand S."/>
            <person name="Brodard I."/>
            <person name="Rychener L."/>
            <person name="Perreten V."/>
        </authorList>
    </citation>
    <scope>NUCLEOTIDE SEQUENCE [LARGE SCALE GENOMIC DNA]</scope>
    <source>
        <strain evidence="1 2">14A0014</strain>
    </source>
</reference>
<organism evidence="1 2">
    <name type="scientific">Streptococcus pluranimalium</name>
    <dbReference type="NCBI Taxonomy" id="82348"/>
    <lineage>
        <taxon>Bacteria</taxon>
        <taxon>Bacillati</taxon>
        <taxon>Bacillota</taxon>
        <taxon>Bacilli</taxon>
        <taxon>Lactobacillales</taxon>
        <taxon>Streptococcaceae</taxon>
        <taxon>Streptococcus</taxon>
    </lineage>
</organism>
<protein>
    <recommendedName>
        <fullName evidence="3">Secretion accessory protein EsaB/YukD</fullName>
    </recommendedName>
</protein>
<evidence type="ECO:0000313" key="2">
    <source>
        <dbReference type="Proteomes" id="UP000255411"/>
    </source>
</evidence>
<dbReference type="AlphaFoldDB" id="A0A345VJI4"/>
<proteinExistence type="predicted"/>
<dbReference type="Pfam" id="PF08817">
    <property type="entry name" value="YukD"/>
    <property type="match status" value="1"/>
</dbReference>
<sequence length="81" mass="9385">METHINVTVYMADQKQDVRIPRKIEIKQLIKELDNIFAYPKDRLKYQLKVINKGLLLDEGDVLADFPITTGDQLKIEEGNV</sequence>
<dbReference type="InterPro" id="IPR024962">
    <property type="entry name" value="YukD-like"/>
</dbReference>
<dbReference type="Gene3D" id="3.10.20.90">
    <property type="entry name" value="Phosphatidylinositol 3-kinase Catalytic Subunit, Chain A, domain 1"/>
    <property type="match status" value="1"/>
</dbReference>
<accession>A0A345VJI4</accession>
<dbReference type="Proteomes" id="UP000255411">
    <property type="component" value="Chromosome"/>
</dbReference>